<comment type="caution">
    <text evidence="1">The sequence shown here is derived from an EMBL/GenBank/DDBJ whole genome shotgun (WGS) entry which is preliminary data.</text>
</comment>
<dbReference type="Proteomes" id="UP000469949">
    <property type="component" value="Unassembled WGS sequence"/>
</dbReference>
<accession>A0A833J2C3</accession>
<keyword evidence="1" id="KW-0547">Nucleotide-binding</keyword>
<gene>
    <name evidence="1" type="ORF">F8B43_4529</name>
</gene>
<sequence>MARDILAKPAWLFLDEATAALDEPSEAHLDEMLRAVA</sequence>
<dbReference type="SUPFAM" id="SSF52540">
    <property type="entry name" value="P-loop containing nucleoside triphosphate hydrolases"/>
    <property type="match status" value="1"/>
</dbReference>
<protein>
    <submittedName>
        <fullName evidence="1">Efflux ABC transporter permease/ATP-binding protein</fullName>
    </submittedName>
</protein>
<dbReference type="EMBL" id="WEKV01000018">
    <property type="protein sequence ID" value="KAB7783235.1"/>
    <property type="molecule type" value="Genomic_DNA"/>
</dbReference>
<proteinExistence type="predicted"/>
<dbReference type="InterPro" id="IPR027417">
    <property type="entry name" value="P-loop_NTPase"/>
</dbReference>
<keyword evidence="1" id="KW-0067">ATP-binding</keyword>
<reference evidence="1 2" key="1">
    <citation type="submission" date="2019-10" db="EMBL/GenBank/DDBJ databases">
        <title>Draft Genome Sequence of the Caffeine Degrading Methylotroph Methylorubrum populi PINKEL.</title>
        <authorList>
            <person name="Dawson S.C."/>
            <person name="Zhang X."/>
            <person name="Wright M.E."/>
            <person name="Sharma G."/>
            <person name="Langner J.T."/>
            <person name="Ditty J.L."/>
            <person name="Subuyuj G.A."/>
        </authorList>
    </citation>
    <scope>NUCLEOTIDE SEQUENCE [LARGE SCALE GENOMIC DNA]</scope>
    <source>
        <strain evidence="1 2">Pinkel</strain>
    </source>
</reference>
<organism evidence="1 2">
    <name type="scientific">Methylorubrum populi</name>
    <dbReference type="NCBI Taxonomy" id="223967"/>
    <lineage>
        <taxon>Bacteria</taxon>
        <taxon>Pseudomonadati</taxon>
        <taxon>Pseudomonadota</taxon>
        <taxon>Alphaproteobacteria</taxon>
        <taxon>Hyphomicrobiales</taxon>
        <taxon>Methylobacteriaceae</taxon>
        <taxon>Methylorubrum</taxon>
    </lineage>
</organism>
<evidence type="ECO:0000313" key="2">
    <source>
        <dbReference type="Proteomes" id="UP000469949"/>
    </source>
</evidence>
<dbReference type="AlphaFoldDB" id="A0A833J2C3"/>
<evidence type="ECO:0000313" key="1">
    <source>
        <dbReference type="EMBL" id="KAB7783235.1"/>
    </source>
</evidence>
<dbReference type="GO" id="GO:0005524">
    <property type="term" value="F:ATP binding"/>
    <property type="evidence" value="ECO:0007669"/>
    <property type="project" value="UniProtKB-KW"/>
</dbReference>
<dbReference type="Gene3D" id="3.40.50.300">
    <property type="entry name" value="P-loop containing nucleotide triphosphate hydrolases"/>
    <property type="match status" value="1"/>
</dbReference>
<name>A0A833J2C3_9HYPH</name>